<evidence type="ECO:0000313" key="3">
    <source>
        <dbReference type="Proteomes" id="UP001501411"/>
    </source>
</evidence>
<dbReference type="EMBL" id="BAABIQ010000006">
    <property type="protein sequence ID" value="GAA4786310.1"/>
    <property type="molecule type" value="Genomic_DNA"/>
</dbReference>
<proteinExistence type="predicted"/>
<evidence type="ECO:0000313" key="2">
    <source>
        <dbReference type="EMBL" id="GAA4786310.1"/>
    </source>
</evidence>
<comment type="caution">
    <text evidence="2">The sequence shown here is derived from an EMBL/GenBank/DDBJ whole genome shotgun (WGS) entry which is preliminary data.</text>
</comment>
<evidence type="ECO:0000256" key="1">
    <source>
        <dbReference type="SAM" id="SignalP"/>
    </source>
</evidence>
<dbReference type="Proteomes" id="UP001501411">
    <property type="component" value="Unassembled WGS sequence"/>
</dbReference>
<sequence length="442" mass="48678">MMKKFILLFVTLASLAACKKDRPESTTVDLQVQLSSALSLADQQSFPFDQVKVTLINLRNQSTSELTPDASGKLTFTGIAAGDYNINAAVTLSRSDYEALTGTDPGADVSFNASQNNLNIPVGFSETISLELVNGTSGAFLIKQVYYAGSDTKNGANFRDQFLEIYNNTDEVLYADGLYVSRLWGKQRPEDKADYYQENGQLDWSKSRGMPSDIDANKDYVYLRDLFQVPGSGNEYPVNPGESIIIAQNALNHKVPFTNNKGDEVSVKDPDLTVDLSDADFEVYYGDIPGKTPFATDIDNPSVPNMLPINYDGNDWILDSNGKDSYIIFKAENGLDVTTLNAYYEPLIAEPGPSAKTYIQLPVDAIMDAVEAQPNLAEDRIPKKLRPDFDAGFAFVTLGRYSSQAIIRKTERTEGGRKILKDTNNSTEDFVVIKANPRGFAD</sequence>
<protein>
    <submittedName>
        <fullName evidence="2">DUF4876 domain-containing protein</fullName>
    </submittedName>
</protein>
<feature type="signal peptide" evidence="1">
    <location>
        <begin position="1"/>
        <end position="19"/>
    </location>
</feature>
<dbReference type="InterPro" id="IPR032627">
    <property type="entry name" value="DUF4876"/>
</dbReference>
<dbReference type="RefSeq" id="WP_345230920.1">
    <property type="nucleotide sequence ID" value="NZ_BAABIQ010000006.1"/>
</dbReference>
<dbReference type="SUPFAM" id="SSF49478">
    <property type="entry name" value="Cna protein B-type domain"/>
    <property type="match status" value="1"/>
</dbReference>
<keyword evidence="3" id="KW-1185">Reference proteome</keyword>
<name>A0ABP9AVL4_9SPHI</name>
<dbReference type="PROSITE" id="PS51257">
    <property type="entry name" value="PROKAR_LIPOPROTEIN"/>
    <property type="match status" value="1"/>
</dbReference>
<organism evidence="2 3">
    <name type="scientific">Olivibacter ginsenosidimutans</name>
    <dbReference type="NCBI Taxonomy" id="1176537"/>
    <lineage>
        <taxon>Bacteria</taxon>
        <taxon>Pseudomonadati</taxon>
        <taxon>Bacteroidota</taxon>
        <taxon>Sphingobacteriia</taxon>
        <taxon>Sphingobacteriales</taxon>
        <taxon>Sphingobacteriaceae</taxon>
        <taxon>Olivibacter</taxon>
    </lineage>
</organism>
<keyword evidence="1" id="KW-0732">Signal</keyword>
<reference evidence="3" key="1">
    <citation type="journal article" date="2019" name="Int. J. Syst. Evol. Microbiol.">
        <title>The Global Catalogue of Microorganisms (GCM) 10K type strain sequencing project: providing services to taxonomists for standard genome sequencing and annotation.</title>
        <authorList>
            <consortium name="The Broad Institute Genomics Platform"/>
            <consortium name="The Broad Institute Genome Sequencing Center for Infectious Disease"/>
            <person name="Wu L."/>
            <person name="Ma J."/>
        </authorList>
    </citation>
    <scope>NUCLEOTIDE SEQUENCE [LARGE SCALE GENOMIC DNA]</scope>
    <source>
        <strain evidence="3">JCM 18200</strain>
    </source>
</reference>
<gene>
    <name evidence="2" type="ORF">GCM10023231_12810</name>
</gene>
<dbReference type="Pfam" id="PF16215">
    <property type="entry name" value="DUF4876"/>
    <property type="match status" value="1"/>
</dbReference>
<accession>A0ABP9AVL4</accession>
<feature type="chain" id="PRO_5047005683" evidence="1">
    <location>
        <begin position="20"/>
        <end position="442"/>
    </location>
</feature>